<organism evidence="3 4">
    <name type="scientific">Apiospora rasikravindrae</name>
    <dbReference type="NCBI Taxonomy" id="990691"/>
    <lineage>
        <taxon>Eukaryota</taxon>
        <taxon>Fungi</taxon>
        <taxon>Dikarya</taxon>
        <taxon>Ascomycota</taxon>
        <taxon>Pezizomycotina</taxon>
        <taxon>Sordariomycetes</taxon>
        <taxon>Xylariomycetidae</taxon>
        <taxon>Amphisphaeriales</taxon>
        <taxon>Apiosporaceae</taxon>
        <taxon>Apiospora</taxon>
    </lineage>
</organism>
<evidence type="ECO:0000313" key="3">
    <source>
        <dbReference type="EMBL" id="KAK8034962.1"/>
    </source>
</evidence>
<evidence type="ECO:0000313" key="4">
    <source>
        <dbReference type="Proteomes" id="UP001444661"/>
    </source>
</evidence>
<name>A0ABR1SKW8_9PEZI</name>
<proteinExistence type="predicted"/>
<feature type="region of interest" description="Disordered" evidence="1">
    <location>
        <begin position="334"/>
        <end position="358"/>
    </location>
</feature>
<evidence type="ECO:0000256" key="2">
    <source>
        <dbReference type="SAM" id="Phobius"/>
    </source>
</evidence>
<protein>
    <submittedName>
        <fullName evidence="3">Uncharacterized protein</fullName>
    </submittedName>
</protein>
<accession>A0ABR1SKW8</accession>
<evidence type="ECO:0000256" key="1">
    <source>
        <dbReference type="SAM" id="MobiDB-lite"/>
    </source>
</evidence>
<dbReference type="Proteomes" id="UP001444661">
    <property type="component" value="Unassembled WGS sequence"/>
</dbReference>
<keyword evidence="4" id="KW-1185">Reference proteome</keyword>
<keyword evidence="2" id="KW-0472">Membrane</keyword>
<feature type="region of interest" description="Disordered" evidence="1">
    <location>
        <begin position="104"/>
        <end position="141"/>
    </location>
</feature>
<keyword evidence="2" id="KW-1133">Transmembrane helix</keyword>
<reference evidence="3 4" key="1">
    <citation type="submission" date="2023-01" db="EMBL/GenBank/DDBJ databases">
        <title>Analysis of 21 Apiospora genomes using comparative genomics revels a genus with tremendous synthesis potential of carbohydrate active enzymes and secondary metabolites.</title>
        <authorList>
            <person name="Sorensen T."/>
        </authorList>
    </citation>
    <scope>NUCLEOTIDE SEQUENCE [LARGE SCALE GENOMIC DNA]</scope>
    <source>
        <strain evidence="3 4">CBS 33761</strain>
    </source>
</reference>
<sequence length="381" mass="42947">MARVAWSRWETAQSNIVYMVFAAVGIWTATGLFVITFVHWKEFQAKRICGPEMKSYTAGDFEETPPQDGGGCSTLNQEIRDRLENMNSKLNAIWDTVQEIARPNPNTSYATEEPSALPTKKPRGGDSSDKHGTGCNGSGHDVDARAGLRLTESGPGKSEGVNYLLAVFPSRIFRESKYQAHSIRPKAVQVTMALFADPRRLEEQTQNIVTAATSWAAEIQNTLVGIQGNTNQVFFWSMFAGLGAAVAATLWTLNRLRDELKELNHHQIVYREMWLDERDQMHRQMEYDEEQKDNTIHTMQQQWGIVEKHKRTIMEKGFQQQKDLFKALLEEAAGKGPAEGPANPQGRIPKPGDPGYKEFRDSLGKYAQYMFASEGRGDQRQ</sequence>
<comment type="caution">
    <text evidence="3">The sequence shown here is derived from an EMBL/GenBank/DDBJ whole genome shotgun (WGS) entry which is preliminary data.</text>
</comment>
<feature type="compositionally biased region" description="Basic and acidic residues" evidence="1">
    <location>
        <begin position="123"/>
        <end position="132"/>
    </location>
</feature>
<feature type="transmembrane region" description="Helical" evidence="2">
    <location>
        <begin position="16"/>
        <end position="38"/>
    </location>
</feature>
<gene>
    <name evidence="3" type="ORF">PG993_009957</name>
</gene>
<feature type="transmembrane region" description="Helical" evidence="2">
    <location>
        <begin position="233"/>
        <end position="253"/>
    </location>
</feature>
<keyword evidence="2" id="KW-0812">Transmembrane</keyword>
<dbReference type="EMBL" id="JAQQWK010000009">
    <property type="protein sequence ID" value="KAK8034962.1"/>
    <property type="molecule type" value="Genomic_DNA"/>
</dbReference>